<dbReference type="GO" id="GO:0004035">
    <property type="term" value="F:alkaline phosphatase activity"/>
    <property type="evidence" value="ECO:0007669"/>
    <property type="project" value="InterPro"/>
</dbReference>
<keyword evidence="2" id="KW-1185">Reference proteome</keyword>
<dbReference type="SUPFAM" id="SSF53649">
    <property type="entry name" value="Alkaline phosphatase-like"/>
    <property type="match status" value="1"/>
</dbReference>
<reference evidence="1 2" key="1">
    <citation type="submission" date="2018-03" db="EMBL/GenBank/DDBJ databases">
        <title>Genomic Encyclopedia of Archaeal and Bacterial Type Strains, Phase II (KMG-II): from individual species to whole genera.</title>
        <authorList>
            <person name="Goeker M."/>
        </authorList>
    </citation>
    <scope>NUCLEOTIDE SEQUENCE [LARGE SCALE GENOMIC DNA]</scope>
    <source>
        <strain evidence="1 2">DSM 100214</strain>
    </source>
</reference>
<dbReference type="RefSeq" id="WP_110312036.1">
    <property type="nucleotide sequence ID" value="NZ_QICL01000028.1"/>
</dbReference>
<dbReference type="InterPro" id="IPR002591">
    <property type="entry name" value="Phosphodiest/P_Trfase"/>
</dbReference>
<evidence type="ECO:0000313" key="2">
    <source>
        <dbReference type="Proteomes" id="UP000247973"/>
    </source>
</evidence>
<dbReference type="AlphaFoldDB" id="A0A2V3PKM2"/>
<gene>
    <name evidence="1" type="ORF">CLV62_12866</name>
</gene>
<sequence>MIRIITSLVAVLTVTSIQSQTTLRETPKLVIGITIDQLRADYLELFQHTFSERGFKRLLNEGLVYQNMVFDFPNLNEASSIATIYTGTNPSHHGIIYSKRFLPDRNSEVSIFEDNSFLGNYTKEKLSPSALRVGTITDELKIASKGRSDVYSFAPNSFQALISAGHGANGAYWIEDYSGKWATSTYFKDFDWSVEQVNRSNIYPNRINTLVWQPLLSTDKYNLFPYGSEAVSFSNKLISSDNSFQLFKESPFVNENITKTAIALMQKADMGKRSRPDFLALTYYAGNFSASTDGEYSYEIQDTYARLDREIATLLDQVEKTVGLQNTLIFVTSTGYYSSNIVNTNNIQASAGIFYTNRCEALLNMYLMAIYGKEQWVEKYHNQQIYLNRKLIESKNISLEEIQNKAAEFVVQFTGVQDATTSIQLLTGKADSNMLAYRNTLDRDASGDIIIQIHPGYQIVNEQNASSIKQIQRETAIVSPVIFFGFNTKPEKIKRTIKATEIAPTVCRILRIRSPNAAKDQPLPEFL</sequence>
<organism evidence="1 2">
    <name type="scientific">Dysgonomonas alginatilytica</name>
    <dbReference type="NCBI Taxonomy" id="1605892"/>
    <lineage>
        <taxon>Bacteria</taxon>
        <taxon>Pseudomonadati</taxon>
        <taxon>Bacteroidota</taxon>
        <taxon>Bacteroidia</taxon>
        <taxon>Bacteroidales</taxon>
        <taxon>Dysgonomonadaceae</taxon>
        <taxon>Dysgonomonas</taxon>
    </lineage>
</organism>
<dbReference type="OrthoDB" id="9766127at2"/>
<dbReference type="InterPro" id="IPR026263">
    <property type="entry name" value="Alkaline_phosphatase_prok"/>
</dbReference>
<dbReference type="EMBL" id="QICL01000028">
    <property type="protein sequence ID" value="PXV60977.1"/>
    <property type="molecule type" value="Genomic_DNA"/>
</dbReference>
<dbReference type="Gene3D" id="3.40.720.10">
    <property type="entry name" value="Alkaline Phosphatase, subunit A"/>
    <property type="match status" value="1"/>
</dbReference>
<comment type="caution">
    <text evidence="1">The sequence shown here is derived from an EMBL/GenBank/DDBJ whole genome shotgun (WGS) entry which is preliminary data.</text>
</comment>
<dbReference type="PIRSF" id="PIRSF031924">
    <property type="entry name" value="Pi-irrepressible_AP"/>
    <property type="match status" value="1"/>
</dbReference>
<dbReference type="Gene3D" id="3.30.1360.150">
    <property type="match status" value="1"/>
</dbReference>
<name>A0A2V3PKM2_9BACT</name>
<evidence type="ECO:0000313" key="1">
    <source>
        <dbReference type="EMBL" id="PXV60977.1"/>
    </source>
</evidence>
<dbReference type="Pfam" id="PF01663">
    <property type="entry name" value="Phosphodiest"/>
    <property type="match status" value="1"/>
</dbReference>
<protein>
    <submittedName>
        <fullName evidence="1">Type I phosphodiesterase/nucleotide pyrophosphatase</fullName>
    </submittedName>
</protein>
<dbReference type="InterPro" id="IPR017850">
    <property type="entry name" value="Alkaline_phosphatase_core_sf"/>
</dbReference>
<dbReference type="CDD" id="cd16016">
    <property type="entry name" value="AP-SPAP"/>
    <property type="match status" value="1"/>
</dbReference>
<accession>A0A2V3PKM2</accession>
<proteinExistence type="predicted"/>
<dbReference type="Proteomes" id="UP000247973">
    <property type="component" value="Unassembled WGS sequence"/>
</dbReference>